<protein>
    <submittedName>
        <fullName evidence="2">Uncharacterized protein</fullName>
    </submittedName>
</protein>
<keyword evidence="1" id="KW-0812">Transmembrane</keyword>
<accession>A0A811BN50</accession>
<proteinExistence type="predicted"/>
<keyword evidence="1" id="KW-0472">Membrane</keyword>
<evidence type="ECO:0000313" key="2">
    <source>
        <dbReference type="EMBL" id="BCU02690.1"/>
    </source>
</evidence>
<organism evidence="2 3">
    <name type="scientific">Pandoravirus japonicus</name>
    <dbReference type="NCBI Taxonomy" id="2823154"/>
    <lineage>
        <taxon>Viruses</taxon>
        <taxon>Pandoravirus</taxon>
    </lineage>
</organism>
<name>A0A811BN50_9VIRU</name>
<sequence length="97" mass="11017">MPPLSFSGGASVVPLLVPRLFLKRKKTQRQPSQQHRGSDFFWTTTFCVCVRAYCLVFGLVLAIGRVSQSAHRVAGNQHMGKKVVSYWMAFFELFSFM</sequence>
<reference evidence="2" key="1">
    <citation type="submission" date="2021-04" db="EMBL/GenBank/DDBJ databases">
        <title>Draft Genome Sequence of Pandoravirus japonicus, Isolated from the Sabaishi River of Niigata, Japan.</title>
        <authorList>
            <person name="Hosokawa N."/>
            <person name="Takahashi H."/>
            <person name="Aoki K."/>
            <person name="Takemura M."/>
        </authorList>
    </citation>
    <scope>NUCLEOTIDE SEQUENCE</scope>
</reference>
<dbReference type="EMBL" id="LC625835">
    <property type="protein sequence ID" value="BCU02690.1"/>
    <property type="molecule type" value="Genomic_DNA"/>
</dbReference>
<evidence type="ECO:0000313" key="3">
    <source>
        <dbReference type="Proteomes" id="UP001253637"/>
    </source>
</evidence>
<keyword evidence="1" id="KW-1133">Transmembrane helix</keyword>
<dbReference type="Proteomes" id="UP001253637">
    <property type="component" value="Segment"/>
</dbReference>
<evidence type="ECO:0000256" key="1">
    <source>
        <dbReference type="SAM" id="Phobius"/>
    </source>
</evidence>
<feature type="transmembrane region" description="Helical" evidence="1">
    <location>
        <begin position="42"/>
        <end position="63"/>
    </location>
</feature>